<comment type="subcellular location">
    <subcellularLocation>
        <location evidence="1 11">Cytoplasm</location>
    </subcellularLocation>
</comment>
<evidence type="ECO:0000256" key="12">
    <source>
        <dbReference type="PIRSR" id="PIRSR001549-1"/>
    </source>
</evidence>
<dbReference type="Pfam" id="PF03129">
    <property type="entry name" value="HGTP_anticodon"/>
    <property type="match status" value="1"/>
</dbReference>
<dbReference type="EMBL" id="JABMOJ010000451">
    <property type="protein sequence ID" value="NQV66066.1"/>
    <property type="molecule type" value="Genomic_DNA"/>
</dbReference>
<dbReference type="InterPro" id="IPR041715">
    <property type="entry name" value="HisRS-like_core"/>
</dbReference>
<feature type="binding site" evidence="12">
    <location>
        <position position="131"/>
    </location>
    <ligand>
        <name>L-histidine</name>
        <dbReference type="ChEBI" id="CHEBI:57595"/>
    </ligand>
</feature>
<dbReference type="HAMAP" id="MF_00127">
    <property type="entry name" value="His_tRNA_synth"/>
    <property type="match status" value="1"/>
</dbReference>
<feature type="binding site" evidence="12">
    <location>
        <begin position="83"/>
        <end position="85"/>
    </location>
    <ligand>
        <name>L-histidine</name>
        <dbReference type="ChEBI" id="CHEBI:57595"/>
    </ligand>
</feature>
<dbReference type="InterPro" id="IPR036621">
    <property type="entry name" value="Anticodon-bd_dom_sf"/>
</dbReference>
<feature type="domain" description="Aminoacyl-transfer RNA synthetases class-II family profile" evidence="13">
    <location>
        <begin position="1"/>
        <end position="353"/>
    </location>
</feature>
<keyword evidence="7 11" id="KW-0067">ATP-binding</keyword>
<feature type="binding site" evidence="12">
    <location>
        <position position="113"/>
    </location>
    <ligand>
        <name>L-histidine</name>
        <dbReference type="ChEBI" id="CHEBI:57595"/>
    </ligand>
</feature>
<dbReference type="FunFam" id="3.30.930.10:FF:000005">
    <property type="entry name" value="Histidine--tRNA ligase"/>
    <property type="match status" value="1"/>
</dbReference>
<gene>
    <name evidence="11 14" type="primary">hisS</name>
    <name evidence="14" type="ORF">HQ497_11955</name>
</gene>
<keyword evidence="6 11" id="KW-0547">Nucleotide-binding</keyword>
<dbReference type="InterPro" id="IPR004154">
    <property type="entry name" value="Anticodon-bd"/>
</dbReference>
<dbReference type="GO" id="GO:0006427">
    <property type="term" value="P:histidyl-tRNA aminoacylation"/>
    <property type="evidence" value="ECO:0007669"/>
    <property type="project" value="UniProtKB-UniRule"/>
</dbReference>
<dbReference type="PIRSF" id="PIRSF001549">
    <property type="entry name" value="His-tRNA_synth"/>
    <property type="match status" value="1"/>
</dbReference>
<feature type="binding site" evidence="12">
    <location>
        <position position="127"/>
    </location>
    <ligand>
        <name>L-histidine</name>
        <dbReference type="ChEBI" id="CHEBI:57595"/>
    </ligand>
</feature>
<dbReference type="NCBIfam" id="TIGR00442">
    <property type="entry name" value="hisS"/>
    <property type="match status" value="1"/>
</dbReference>
<comment type="subunit">
    <text evidence="3 11">Homodimer.</text>
</comment>
<dbReference type="CDD" id="cd00859">
    <property type="entry name" value="HisRS_anticodon"/>
    <property type="match status" value="1"/>
</dbReference>
<dbReference type="PANTHER" id="PTHR43707:SF1">
    <property type="entry name" value="HISTIDINE--TRNA LIGASE, MITOCHONDRIAL-RELATED"/>
    <property type="match status" value="1"/>
</dbReference>
<evidence type="ECO:0000256" key="5">
    <source>
        <dbReference type="ARBA" id="ARBA00022598"/>
    </source>
</evidence>
<dbReference type="Gene3D" id="3.40.50.800">
    <property type="entry name" value="Anticodon-binding domain"/>
    <property type="match status" value="1"/>
</dbReference>
<dbReference type="EC" id="6.1.1.21" evidence="11"/>
<evidence type="ECO:0000256" key="9">
    <source>
        <dbReference type="ARBA" id="ARBA00023146"/>
    </source>
</evidence>
<evidence type="ECO:0000256" key="2">
    <source>
        <dbReference type="ARBA" id="ARBA00008226"/>
    </source>
</evidence>
<evidence type="ECO:0000256" key="3">
    <source>
        <dbReference type="ARBA" id="ARBA00011738"/>
    </source>
</evidence>
<reference evidence="14" key="1">
    <citation type="submission" date="2020-05" db="EMBL/GenBank/DDBJ databases">
        <title>Sulfur intermediates as new biogeochemical hubs in an aquatic model microbial ecosystem.</title>
        <authorList>
            <person name="Vigneron A."/>
        </authorList>
    </citation>
    <scope>NUCLEOTIDE SEQUENCE</scope>
    <source>
        <strain evidence="14">Bin.250</strain>
    </source>
</reference>
<dbReference type="CDD" id="cd00773">
    <property type="entry name" value="HisRS-like_core"/>
    <property type="match status" value="1"/>
</dbReference>
<keyword evidence="4 11" id="KW-0963">Cytoplasm</keyword>
<dbReference type="SUPFAM" id="SSF55681">
    <property type="entry name" value="Class II aaRS and biotin synthetases"/>
    <property type="match status" value="1"/>
</dbReference>
<keyword evidence="5 11" id="KW-0436">Ligase</keyword>
<sequence length="422" mass="47176">MSVKIQAIRGMQDLLPRQQAIFSHITTTVSEVLNSYGYEKIGLPVLESTALFKRAVGEATDIVEKEMYTFDDRNGESLTLRPEGTAGCVRMAQQHGLTYNQVQRFWYAGPMFRHERPQKGRYRQFEQIGAECFGMAGPDIDAELLFMTARIWQTLGLQADVTLELNTLGNSASRSAFKLALVDYLTKFKDELDEDSRRRLTTNPLRILDSKVEKTQELLISGPSFQAYIDPESMADFEQLRRLLDARQVDYRVNPAIVRGLDYYNKTVFEWVTDTLGAQNTVCAGGRYDGLVEQLGGKPTTGIGFAMGLDRVALMLDGRYESRAVADIYVASMGEVARHQAMLLAESIRDILPGLRVMVHCTEGKFKAQLKKADASNATIALVIGDDEVAQGEIGLKHLRGDSQQINVAANDIIEHLNKVFF</sequence>
<dbReference type="GO" id="GO:0005524">
    <property type="term" value="F:ATP binding"/>
    <property type="evidence" value="ECO:0007669"/>
    <property type="project" value="UniProtKB-UniRule"/>
</dbReference>
<accession>A0A972VYY2</accession>
<dbReference type="Proteomes" id="UP000754644">
    <property type="component" value="Unassembled WGS sequence"/>
</dbReference>
<dbReference type="SUPFAM" id="SSF52954">
    <property type="entry name" value="Class II aaRS ABD-related"/>
    <property type="match status" value="1"/>
</dbReference>
<dbReference type="InterPro" id="IPR033656">
    <property type="entry name" value="HisRS_anticodon"/>
</dbReference>
<evidence type="ECO:0000256" key="11">
    <source>
        <dbReference type="HAMAP-Rule" id="MF_00127"/>
    </source>
</evidence>
<dbReference type="Pfam" id="PF13393">
    <property type="entry name" value="tRNA-synt_His"/>
    <property type="match status" value="1"/>
</dbReference>
<dbReference type="PANTHER" id="PTHR43707">
    <property type="entry name" value="HISTIDYL-TRNA SYNTHETASE"/>
    <property type="match status" value="1"/>
</dbReference>
<dbReference type="PROSITE" id="PS50862">
    <property type="entry name" value="AA_TRNA_LIGASE_II"/>
    <property type="match status" value="1"/>
</dbReference>
<evidence type="ECO:0000313" key="15">
    <source>
        <dbReference type="Proteomes" id="UP000754644"/>
    </source>
</evidence>
<dbReference type="InterPro" id="IPR045864">
    <property type="entry name" value="aa-tRNA-synth_II/BPL/LPL"/>
</dbReference>
<evidence type="ECO:0000256" key="10">
    <source>
        <dbReference type="ARBA" id="ARBA00047639"/>
    </source>
</evidence>
<dbReference type="Gene3D" id="3.30.930.10">
    <property type="entry name" value="Bira Bifunctional Protein, Domain 2"/>
    <property type="match status" value="1"/>
</dbReference>
<dbReference type="AlphaFoldDB" id="A0A972VYY2"/>
<feature type="binding site" evidence="12">
    <location>
        <begin position="263"/>
        <end position="264"/>
    </location>
    <ligand>
        <name>L-histidine</name>
        <dbReference type="ChEBI" id="CHEBI:57595"/>
    </ligand>
</feature>
<dbReference type="GO" id="GO:0005737">
    <property type="term" value="C:cytoplasm"/>
    <property type="evidence" value="ECO:0007669"/>
    <property type="project" value="UniProtKB-SubCell"/>
</dbReference>
<organism evidence="14 15">
    <name type="scientific">SAR86 cluster bacterium</name>
    <dbReference type="NCBI Taxonomy" id="2030880"/>
    <lineage>
        <taxon>Bacteria</taxon>
        <taxon>Pseudomonadati</taxon>
        <taxon>Pseudomonadota</taxon>
        <taxon>Gammaproteobacteria</taxon>
        <taxon>SAR86 cluster</taxon>
    </lineage>
</organism>
<evidence type="ECO:0000256" key="4">
    <source>
        <dbReference type="ARBA" id="ARBA00022490"/>
    </source>
</evidence>
<protein>
    <recommendedName>
        <fullName evidence="11">Histidine--tRNA ligase</fullName>
        <ecNumber evidence="11">6.1.1.21</ecNumber>
    </recommendedName>
    <alternativeName>
        <fullName evidence="11">Histidyl-tRNA synthetase</fullName>
        <shortName evidence="11">HisRS</shortName>
    </alternativeName>
</protein>
<evidence type="ECO:0000256" key="6">
    <source>
        <dbReference type="ARBA" id="ARBA00022741"/>
    </source>
</evidence>
<comment type="catalytic activity">
    <reaction evidence="10 11">
        <text>tRNA(His) + L-histidine + ATP = L-histidyl-tRNA(His) + AMP + diphosphate + H(+)</text>
        <dbReference type="Rhea" id="RHEA:17313"/>
        <dbReference type="Rhea" id="RHEA-COMP:9665"/>
        <dbReference type="Rhea" id="RHEA-COMP:9689"/>
        <dbReference type="ChEBI" id="CHEBI:15378"/>
        <dbReference type="ChEBI" id="CHEBI:30616"/>
        <dbReference type="ChEBI" id="CHEBI:33019"/>
        <dbReference type="ChEBI" id="CHEBI:57595"/>
        <dbReference type="ChEBI" id="CHEBI:78442"/>
        <dbReference type="ChEBI" id="CHEBI:78527"/>
        <dbReference type="ChEBI" id="CHEBI:456215"/>
        <dbReference type="EC" id="6.1.1.21"/>
    </reaction>
</comment>
<dbReference type="GO" id="GO:0004821">
    <property type="term" value="F:histidine-tRNA ligase activity"/>
    <property type="evidence" value="ECO:0007669"/>
    <property type="project" value="UniProtKB-UniRule"/>
</dbReference>
<name>A0A972VYY2_9GAMM</name>
<comment type="caution">
    <text evidence="14">The sequence shown here is derived from an EMBL/GenBank/DDBJ whole genome shotgun (WGS) entry which is preliminary data.</text>
</comment>
<comment type="similarity">
    <text evidence="2 11">Belongs to the class-II aminoacyl-tRNA synthetase family.</text>
</comment>
<dbReference type="InterPro" id="IPR006195">
    <property type="entry name" value="aa-tRNA-synth_II"/>
</dbReference>
<evidence type="ECO:0000256" key="7">
    <source>
        <dbReference type="ARBA" id="ARBA00022840"/>
    </source>
</evidence>
<evidence type="ECO:0000259" key="13">
    <source>
        <dbReference type="PROSITE" id="PS50862"/>
    </source>
</evidence>
<proteinExistence type="inferred from homology"/>
<keyword evidence="8 11" id="KW-0648">Protein biosynthesis</keyword>
<evidence type="ECO:0000256" key="8">
    <source>
        <dbReference type="ARBA" id="ARBA00022917"/>
    </source>
</evidence>
<evidence type="ECO:0000256" key="1">
    <source>
        <dbReference type="ARBA" id="ARBA00004496"/>
    </source>
</evidence>
<keyword evidence="9 11" id="KW-0030">Aminoacyl-tRNA synthetase</keyword>
<evidence type="ECO:0000313" key="14">
    <source>
        <dbReference type="EMBL" id="NQV66066.1"/>
    </source>
</evidence>
<dbReference type="InterPro" id="IPR015807">
    <property type="entry name" value="His-tRNA-ligase"/>
</dbReference>
<dbReference type="InterPro" id="IPR004516">
    <property type="entry name" value="HisRS/HisZ"/>
</dbReference>
<feature type="binding site" evidence="12">
    <location>
        <position position="259"/>
    </location>
    <ligand>
        <name>L-histidine</name>
        <dbReference type="ChEBI" id="CHEBI:57595"/>
    </ligand>
</feature>